<dbReference type="Proteomes" id="UP000295188">
    <property type="component" value="Unassembled WGS sequence"/>
</dbReference>
<organism evidence="1 2">
    <name type="scientific">Pectinatus cerevisiiphilus</name>
    <dbReference type="NCBI Taxonomy" id="86956"/>
    <lineage>
        <taxon>Bacteria</taxon>
        <taxon>Bacillati</taxon>
        <taxon>Bacillota</taxon>
        <taxon>Negativicutes</taxon>
        <taxon>Selenomonadales</taxon>
        <taxon>Selenomonadaceae</taxon>
        <taxon>Pectinatus</taxon>
    </lineage>
</organism>
<dbReference type="GO" id="GO:0016740">
    <property type="term" value="F:transferase activity"/>
    <property type="evidence" value="ECO:0007669"/>
    <property type="project" value="UniProtKB-KW"/>
</dbReference>
<dbReference type="AlphaFoldDB" id="A0A4R3K9L3"/>
<keyword evidence="1" id="KW-0808">Transferase</keyword>
<keyword evidence="2" id="KW-1185">Reference proteome</keyword>
<reference evidence="1 2" key="1">
    <citation type="submission" date="2019-03" db="EMBL/GenBank/DDBJ databases">
        <title>Genomic Encyclopedia of Type Strains, Phase IV (KMG-IV): sequencing the most valuable type-strain genomes for metagenomic binning, comparative biology and taxonomic classification.</title>
        <authorList>
            <person name="Goeker M."/>
        </authorList>
    </citation>
    <scope>NUCLEOTIDE SEQUENCE [LARGE SCALE GENOMIC DNA]</scope>
    <source>
        <strain evidence="1 2">DSM 20467</strain>
    </source>
</reference>
<comment type="caution">
    <text evidence="1">The sequence shown here is derived from an EMBL/GenBank/DDBJ whole genome shotgun (WGS) entry which is preliminary data.</text>
</comment>
<dbReference type="InterPro" id="IPR047324">
    <property type="entry name" value="LbH_gamma_CA-like"/>
</dbReference>
<dbReference type="InterPro" id="IPR011004">
    <property type="entry name" value="Trimer_LpxA-like_sf"/>
</dbReference>
<protein>
    <submittedName>
        <fullName evidence="1">Carbonic anhydrase/acetyltransferase-like protein (Isoleucine patch superfamily)</fullName>
    </submittedName>
</protein>
<dbReference type="InterPro" id="IPR050484">
    <property type="entry name" value="Transf_Hexapept/Carb_Anhydrase"/>
</dbReference>
<dbReference type="CDD" id="cd04645">
    <property type="entry name" value="LbH_gamma_CA_like"/>
    <property type="match status" value="1"/>
</dbReference>
<dbReference type="EMBL" id="SMAA01000006">
    <property type="protein sequence ID" value="TCS79595.1"/>
    <property type="molecule type" value="Genomic_DNA"/>
</dbReference>
<evidence type="ECO:0000313" key="2">
    <source>
        <dbReference type="Proteomes" id="UP000295188"/>
    </source>
</evidence>
<name>A0A4R3K9L3_9FIRM</name>
<dbReference type="InterPro" id="IPR001451">
    <property type="entry name" value="Hexapep"/>
</dbReference>
<dbReference type="OrthoDB" id="9803036at2"/>
<dbReference type="PANTHER" id="PTHR13061:SF29">
    <property type="entry name" value="GAMMA CARBONIC ANHYDRASE-LIKE 1, MITOCHONDRIAL-RELATED"/>
    <property type="match status" value="1"/>
</dbReference>
<dbReference type="Gene3D" id="2.160.10.10">
    <property type="entry name" value="Hexapeptide repeat proteins"/>
    <property type="match status" value="1"/>
</dbReference>
<dbReference type="Pfam" id="PF00132">
    <property type="entry name" value="Hexapep"/>
    <property type="match status" value="2"/>
</dbReference>
<dbReference type="SUPFAM" id="SSF51161">
    <property type="entry name" value="Trimeric LpxA-like enzymes"/>
    <property type="match status" value="1"/>
</dbReference>
<dbReference type="PANTHER" id="PTHR13061">
    <property type="entry name" value="DYNACTIN SUBUNIT P25"/>
    <property type="match status" value="1"/>
</dbReference>
<proteinExistence type="predicted"/>
<dbReference type="RefSeq" id="WP_132548592.1">
    <property type="nucleotide sequence ID" value="NZ_SMAA01000006.1"/>
</dbReference>
<sequence>MPIIPYKGKMPRIGKNVFIAPTATIIGDVTIGDDSSIWYNTVLRGDMNAIVLGKCTNVQDNTTIHVMACKPTIIGDYVTVGHNVVMHCDSVGNNCLIGMGSILLGMCTIGENSIIGAGTLVTHKAHLPSNSMIFGSPYKIKRELHEDEIEAIHQSALNYHLLAANYVSEKQE</sequence>
<evidence type="ECO:0000313" key="1">
    <source>
        <dbReference type="EMBL" id="TCS79595.1"/>
    </source>
</evidence>
<gene>
    <name evidence="1" type="ORF">EDC37_10610</name>
</gene>
<accession>A0A4R3K9L3</accession>